<evidence type="ECO:0000256" key="10">
    <source>
        <dbReference type="PROSITE-ProRule" id="PRU00076"/>
    </source>
</evidence>
<feature type="domain" description="EGF-like" evidence="11">
    <location>
        <begin position="287"/>
        <end position="320"/>
    </location>
</feature>
<keyword evidence="9" id="KW-0325">Glycoprotein</keyword>
<dbReference type="Pfam" id="PF21700">
    <property type="entry name" value="EGF_DL_JAG"/>
    <property type="match status" value="1"/>
</dbReference>
<dbReference type="FunFam" id="2.10.25.10:FF:000018">
    <property type="entry name" value="Delta-like 1"/>
    <property type="match status" value="1"/>
</dbReference>
<evidence type="ECO:0000256" key="2">
    <source>
        <dbReference type="ARBA" id="ARBA00022536"/>
    </source>
</evidence>
<dbReference type="EMBL" id="NCKU01002796">
    <property type="protein sequence ID" value="RWS08771.1"/>
    <property type="molecule type" value="Genomic_DNA"/>
</dbReference>
<evidence type="ECO:0000256" key="5">
    <source>
        <dbReference type="ARBA" id="ARBA00022737"/>
    </source>
</evidence>
<evidence type="ECO:0000259" key="11">
    <source>
        <dbReference type="PROSITE" id="PS50026"/>
    </source>
</evidence>
<evidence type="ECO:0000256" key="1">
    <source>
        <dbReference type="ARBA" id="ARBA00004479"/>
    </source>
</evidence>
<dbReference type="OrthoDB" id="6130531at2759"/>
<comment type="caution">
    <text evidence="12">The sequence shown here is derived from an EMBL/GenBank/DDBJ whole genome shotgun (WGS) entry which is preliminary data.</text>
</comment>
<keyword evidence="4" id="KW-0732">Signal</keyword>
<keyword evidence="2 10" id="KW-0245">EGF-like domain</keyword>
<gene>
    <name evidence="12" type="ORF">B4U79_11323</name>
</gene>
<evidence type="ECO:0000313" key="13">
    <source>
        <dbReference type="Proteomes" id="UP000285301"/>
    </source>
</evidence>
<dbReference type="SMART" id="SM00181">
    <property type="entry name" value="EGF"/>
    <property type="match status" value="2"/>
</dbReference>
<comment type="caution">
    <text evidence="10">Lacks conserved residue(s) required for the propagation of feature annotation.</text>
</comment>
<keyword evidence="8 10" id="KW-1015">Disulfide bond</keyword>
<organism evidence="12 13">
    <name type="scientific">Dinothrombium tinctorium</name>
    <dbReference type="NCBI Taxonomy" id="1965070"/>
    <lineage>
        <taxon>Eukaryota</taxon>
        <taxon>Metazoa</taxon>
        <taxon>Ecdysozoa</taxon>
        <taxon>Arthropoda</taxon>
        <taxon>Chelicerata</taxon>
        <taxon>Arachnida</taxon>
        <taxon>Acari</taxon>
        <taxon>Acariformes</taxon>
        <taxon>Trombidiformes</taxon>
        <taxon>Prostigmata</taxon>
        <taxon>Anystina</taxon>
        <taxon>Parasitengona</taxon>
        <taxon>Trombidioidea</taxon>
        <taxon>Trombidiidae</taxon>
        <taxon>Dinothrombium</taxon>
    </lineage>
</organism>
<feature type="non-terminal residue" evidence="12">
    <location>
        <position position="1"/>
    </location>
</feature>
<evidence type="ECO:0000256" key="4">
    <source>
        <dbReference type="ARBA" id="ARBA00022729"/>
    </source>
</evidence>
<dbReference type="InterPro" id="IPR000742">
    <property type="entry name" value="EGF"/>
</dbReference>
<keyword evidence="13" id="KW-1185">Reference proteome</keyword>
<dbReference type="Proteomes" id="UP000285301">
    <property type="component" value="Unassembled WGS sequence"/>
</dbReference>
<dbReference type="AlphaFoldDB" id="A0A3S3QHB6"/>
<dbReference type="GO" id="GO:0007219">
    <property type="term" value="P:Notch signaling pathway"/>
    <property type="evidence" value="ECO:0007669"/>
    <property type="project" value="InterPro"/>
</dbReference>
<dbReference type="PANTHER" id="PTHR14949">
    <property type="entry name" value="EGF-LIKE-DOMAIN, MULTIPLE 7, 8"/>
    <property type="match status" value="1"/>
</dbReference>
<proteinExistence type="predicted"/>
<protein>
    <submittedName>
        <fullName evidence="12">Delta-like protein D</fullName>
    </submittedName>
</protein>
<comment type="subcellular location">
    <subcellularLocation>
        <location evidence="1">Membrane</location>
        <topology evidence="1">Single-pass type I membrane protein</topology>
    </subcellularLocation>
</comment>
<evidence type="ECO:0000256" key="9">
    <source>
        <dbReference type="ARBA" id="ARBA00023180"/>
    </source>
</evidence>
<dbReference type="GO" id="GO:0016020">
    <property type="term" value="C:membrane"/>
    <property type="evidence" value="ECO:0007669"/>
    <property type="project" value="UniProtKB-SubCell"/>
</dbReference>
<evidence type="ECO:0000256" key="6">
    <source>
        <dbReference type="ARBA" id="ARBA00022989"/>
    </source>
</evidence>
<dbReference type="PROSITE" id="PS50026">
    <property type="entry name" value="EGF_3"/>
    <property type="match status" value="1"/>
</dbReference>
<name>A0A3S3QHB6_9ACAR</name>
<dbReference type="STRING" id="1965070.A0A3S3QHB6"/>
<evidence type="ECO:0000256" key="7">
    <source>
        <dbReference type="ARBA" id="ARBA00023136"/>
    </source>
</evidence>
<reference evidence="12 13" key="1">
    <citation type="journal article" date="2018" name="Gigascience">
        <title>Genomes of trombidid mites reveal novel predicted allergens and laterally-transferred genes associated with secondary metabolism.</title>
        <authorList>
            <person name="Dong X."/>
            <person name="Chaisiri K."/>
            <person name="Xia D."/>
            <person name="Armstrong S.D."/>
            <person name="Fang Y."/>
            <person name="Donnelly M.J."/>
            <person name="Kadowaki T."/>
            <person name="McGarry J.W."/>
            <person name="Darby A.C."/>
            <person name="Makepeace B.L."/>
        </authorList>
    </citation>
    <scope>NUCLEOTIDE SEQUENCE [LARGE SCALE GENOMIC DNA]</scope>
    <source>
        <strain evidence="12">UoL-WK</strain>
    </source>
</reference>
<accession>A0A3S3QHB6</accession>
<keyword evidence="6" id="KW-1133">Transmembrane helix</keyword>
<evidence type="ECO:0000313" key="12">
    <source>
        <dbReference type="EMBL" id="RWS08771.1"/>
    </source>
</evidence>
<evidence type="ECO:0000256" key="3">
    <source>
        <dbReference type="ARBA" id="ARBA00022692"/>
    </source>
</evidence>
<dbReference type="Gene3D" id="2.60.40.3510">
    <property type="match status" value="1"/>
</dbReference>
<dbReference type="Gene3D" id="2.10.25.10">
    <property type="entry name" value="Laminin"/>
    <property type="match status" value="2"/>
</dbReference>
<sequence>TTSSSHVTYYSEFEIIDYTNTEGRLLSGDCCSGYKSTLGHGLCRGGNSSCNPYWKICLTFQDHANAIDKNETLMLLTQRRSELFGNAGPRFSFTSKRRSSSKPSVFKNFLNRIMSSIKAIQSVNEVAVDSNNRNQESSPSPCSLGFWSTDAINKDGAKYNSVKLRARIPSDYVDKRIAVEANETKNKSDAILPRQKVLVFVEIWHKSNGGENNDKLIARHIEQSDANIQLPLQATKNYWRYGGTNSKKINATAGIYFHYRWRLLAKEEGNEVEQPVCPPGFTGSSCNQPICKRGCHQAHGYCEKPSECKCKFGWTGDNCSLCLQMPGCIHGSCIKPFECRCEDGWSGMFCDKPTCKVGCHPQNGYCEHPGECR</sequence>
<evidence type="ECO:0000256" key="8">
    <source>
        <dbReference type="ARBA" id="ARBA00023157"/>
    </source>
</evidence>
<dbReference type="InterPro" id="IPR050969">
    <property type="entry name" value="Dev_Signal_Modulators"/>
</dbReference>
<dbReference type="InterPro" id="IPR011651">
    <property type="entry name" value="Notch_ligand_N"/>
</dbReference>
<feature type="disulfide bond" evidence="10">
    <location>
        <begin position="310"/>
        <end position="319"/>
    </location>
</feature>
<dbReference type="Pfam" id="PF07657">
    <property type="entry name" value="MNNL"/>
    <property type="match status" value="1"/>
</dbReference>
<keyword evidence="3" id="KW-0812">Transmembrane</keyword>
<keyword evidence="7" id="KW-0472">Membrane</keyword>
<keyword evidence="5" id="KW-0677">Repeat</keyword>
<dbReference type="PROSITE" id="PS00022">
    <property type="entry name" value="EGF_1"/>
    <property type="match status" value="1"/>
</dbReference>
<dbReference type="PANTHER" id="PTHR14949:SF56">
    <property type="entry name" value="EGF-LIKE-DOMAIN, MULTIPLE 7"/>
    <property type="match status" value="1"/>
</dbReference>